<organism evidence="3 4">
    <name type="scientific">Mycolicibacterium confluentis</name>
    <dbReference type="NCBI Taxonomy" id="28047"/>
    <lineage>
        <taxon>Bacteria</taxon>
        <taxon>Bacillati</taxon>
        <taxon>Actinomycetota</taxon>
        <taxon>Actinomycetes</taxon>
        <taxon>Mycobacteriales</taxon>
        <taxon>Mycobacteriaceae</taxon>
        <taxon>Mycolicibacterium</taxon>
    </lineage>
</organism>
<dbReference type="Gene3D" id="3.40.50.12780">
    <property type="entry name" value="N-terminal domain of ligase-like"/>
    <property type="match status" value="1"/>
</dbReference>
<evidence type="ECO:0000313" key="3">
    <source>
        <dbReference type="EMBL" id="BBZ34088.1"/>
    </source>
</evidence>
<evidence type="ECO:0000313" key="4">
    <source>
        <dbReference type="Proteomes" id="UP000466931"/>
    </source>
</evidence>
<comment type="similarity">
    <text evidence="1">Belongs to the ATP-dependent AMP-binding enzyme family.</text>
</comment>
<keyword evidence="4" id="KW-1185">Reference proteome</keyword>
<dbReference type="InterPro" id="IPR042099">
    <property type="entry name" value="ANL_N_sf"/>
</dbReference>
<dbReference type="InterPro" id="IPR000873">
    <property type="entry name" value="AMP-dep_synth/lig_dom"/>
</dbReference>
<name>A0A7I7XXN1_9MYCO</name>
<dbReference type="EMBL" id="AP022612">
    <property type="protein sequence ID" value="BBZ34088.1"/>
    <property type="molecule type" value="Genomic_DNA"/>
</dbReference>
<reference evidence="3" key="2">
    <citation type="submission" date="2020-02" db="EMBL/GenBank/DDBJ databases">
        <authorList>
            <person name="Matsumoto Y."/>
            <person name="Motooka D."/>
            <person name="Nakamura S."/>
        </authorList>
    </citation>
    <scope>NUCLEOTIDE SEQUENCE</scope>
    <source>
        <strain evidence="3">JCM 13671</strain>
    </source>
</reference>
<dbReference type="OrthoDB" id="9803968at2"/>
<sequence>MSGIATWVALDAAVPHGWTGYGDWVREADATAPSHVAHPADDLYQMYTSGTTGRPKGAVLTHSAVCANIEQVNEVLRLTRNDRFLLSPPMYHAAACINLFCATRVGASVVLMEDF</sequence>
<dbReference type="RefSeq" id="WP_085151466.1">
    <property type="nucleotide sequence ID" value="NZ_AP022612.1"/>
</dbReference>
<evidence type="ECO:0000256" key="2">
    <source>
        <dbReference type="ARBA" id="ARBA00022598"/>
    </source>
</evidence>
<dbReference type="GO" id="GO:0031956">
    <property type="term" value="F:medium-chain fatty acid-CoA ligase activity"/>
    <property type="evidence" value="ECO:0007669"/>
    <property type="project" value="TreeGrafter"/>
</dbReference>
<dbReference type="SUPFAM" id="SSF56801">
    <property type="entry name" value="Acetyl-CoA synthetase-like"/>
    <property type="match status" value="1"/>
</dbReference>
<protein>
    <submittedName>
        <fullName evidence="3">Uncharacterized protein</fullName>
    </submittedName>
</protein>
<dbReference type="AlphaFoldDB" id="A0A7I7XXN1"/>
<gene>
    <name evidence="3" type="ORF">MCNF_26930</name>
</gene>
<keyword evidence="2" id="KW-0436">Ligase</keyword>
<dbReference type="Proteomes" id="UP000466931">
    <property type="component" value="Chromosome"/>
</dbReference>
<dbReference type="Pfam" id="PF00501">
    <property type="entry name" value="AMP-binding"/>
    <property type="match status" value="1"/>
</dbReference>
<accession>A0A7I7XXN1</accession>
<evidence type="ECO:0000256" key="1">
    <source>
        <dbReference type="ARBA" id="ARBA00006432"/>
    </source>
</evidence>
<dbReference type="PANTHER" id="PTHR43201">
    <property type="entry name" value="ACYL-COA SYNTHETASE"/>
    <property type="match status" value="1"/>
</dbReference>
<proteinExistence type="inferred from homology"/>
<reference evidence="3" key="1">
    <citation type="journal article" date="2019" name="Emerg. Microbes Infect.">
        <title>Comprehensive subspecies identification of 175 nontuberculous mycobacteria species based on 7547 genomic profiles.</title>
        <authorList>
            <person name="Matsumoto Y."/>
            <person name="Kinjo T."/>
            <person name="Motooka D."/>
            <person name="Nabeya D."/>
            <person name="Jung N."/>
            <person name="Uechi K."/>
            <person name="Horii T."/>
            <person name="Iida T."/>
            <person name="Fujita J."/>
            <person name="Nakamura S."/>
        </authorList>
    </citation>
    <scope>NUCLEOTIDE SEQUENCE [LARGE SCALE GENOMIC DNA]</scope>
    <source>
        <strain evidence="3">JCM 13671</strain>
    </source>
</reference>
<dbReference type="GO" id="GO:0006631">
    <property type="term" value="P:fatty acid metabolic process"/>
    <property type="evidence" value="ECO:0007669"/>
    <property type="project" value="TreeGrafter"/>
</dbReference>
<dbReference type="PANTHER" id="PTHR43201:SF5">
    <property type="entry name" value="MEDIUM-CHAIN ACYL-COA LIGASE ACSF2, MITOCHONDRIAL"/>
    <property type="match status" value="1"/>
</dbReference>